<dbReference type="PANTHER" id="PTHR10066:SF67">
    <property type="entry name" value="BETA-GLUCURONIDASE"/>
    <property type="match status" value="1"/>
</dbReference>
<feature type="domain" description="Glycoside hydrolase family 2 immunoglobulin-like beta-sandwich" evidence="7">
    <location>
        <begin position="238"/>
        <end position="284"/>
    </location>
</feature>
<dbReference type="Pfam" id="PF00703">
    <property type="entry name" value="Glyco_hydro_2"/>
    <property type="match status" value="1"/>
</dbReference>
<feature type="domain" description="Glycosyl hydrolases family 2 sugar binding" evidence="9">
    <location>
        <begin position="30"/>
        <end position="189"/>
    </location>
</feature>
<comment type="similarity">
    <text evidence="1">Belongs to the glycosyl hydrolase 2 family.</text>
</comment>
<dbReference type="Proteomes" id="UP000535937">
    <property type="component" value="Unassembled WGS sequence"/>
</dbReference>
<evidence type="ECO:0000256" key="2">
    <source>
        <dbReference type="ARBA" id="ARBA00012761"/>
    </source>
</evidence>
<dbReference type="Pfam" id="PF02837">
    <property type="entry name" value="Glyco_hydro_2_N"/>
    <property type="match status" value="1"/>
</dbReference>
<evidence type="ECO:0000259" key="8">
    <source>
        <dbReference type="Pfam" id="PF02836"/>
    </source>
</evidence>
<dbReference type="GO" id="GO:0030246">
    <property type="term" value="F:carbohydrate binding"/>
    <property type="evidence" value="ECO:0007669"/>
    <property type="project" value="TreeGrafter"/>
</dbReference>
<protein>
    <recommendedName>
        <fullName evidence="3">Beta-glucuronidase</fullName>
        <ecNumber evidence="2">3.2.1.31</ecNumber>
    </recommendedName>
</protein>
<dbReference type="GO" id="GO:0019391">
    <property type="term" value="P:glucuronoside catabolic process"/>
    <property type="evidence" value="ECO:0007669"/>
    <property type="project" value="TreeGrafter"/>
</dbReference>
<dbReference type="InterPro" id="IPR023232">
    <property type="entry name" value="Glyco_hydro_2_AS"/>
</dbReference>
<evidence type="ECO:0000259" key="9">
    <source>
        <dbReference type="Pfam" id="PF02837"/>
    </source>
</evidence>
<dbReference type="SUPFAM" id="SSF49785">
    <property type="entry name" value="Galactose-binding domain-like"/>
    <property type="match status" value="1"/>
</dbReference>
<dbReference type="Gene3D" id="2.60.120.260">
    <property type="entry name" value="Galactose-binding domain-like"/>
    <property type="match status" value="1"/>
</dbReference>
<comment type="caution">
    <text evidence="10">The sequence shown here is derived from an EMBL/GenBank/DDBJ whole genome shotgun (WGS) entry which is preliminary data.</text>
</comment>
<name>A0A7W4WBK2_9GAMM</name>
<feature type="signal peptide" evidence="6">
    <location>
        <begin position="1"/>
        <end position="17"/>
    </location>
</feature>
<dbReference type="Pfam" id="PF02836">
    <property type="entry name" value="Glyco_hydro_2_C"/>
    <property type="match status" value="1"/>
</dbReference>
<sequence>MKYWIILLIGWLPSAFAVELVQNTASRDYQSLNGEWDVIIDAFDVGDKRKFFTNTIPRSPSQLVEYNFSSSMKLQVPGDWNTQGKELFRYEGSVWYHRKFTVDKRKNKNYVLYFGAVNYIAKVYLNGEFLGEHEGGFTPFQFDVNDNLKGGDNSLVVKVNNRRESDYIPTMSTDWWNYGGITRSVKLLELENGYISDYSVVYGPGSDPAIKAYFKATGDYSKKSKVQFRVPELDINATVALDKDGKAEVIIPADPKLWTPEDPKLYGIEIAFKGREVVDRIGFRTVDIDGIEILLNGEPVFLRGISIHEESPKGAGRAWSEEDARTLLSWAKELGCNYVRLAHYPHNEAMLRIADEMGLLVWAEIPVYWDIQFGSEEVYKKAETQYTEMLTRDKNRAAIILWSIANETPKDEVRTEFLGKLVDKVHSLDPTRLVTAAINTQSTTEYGRRIDDPFAEKVDVIGINTYCGWYEDTPEECANYRWVSDYNKPVIVSEFGAGALQGFHGDEHQVFTEENQALVYRYNLEMLDNMKDLRGVSPWILKDFLSPRRPLANIQDYWNRKGLLSENGVKKKAWYVMKDWYEEKAKQPASDSESLFRAGN</sequence>
<accession>A0A7W4WBK2</accession>
<evidence type="ECO:0000259" key="7">
    <source>
        <dbReference type="Pfam" id="PF00703"/>
    </source>
</evidence>
<organism evidence="10 11">
    <name type="scientific">Microbulbifer rhizosphaerae</name>
    <dbReference type="NCBI Taxonomy" id="1562603"/>
    <lineage>
        <taxon>Bacteria</taxon>
        <taxon>Pseudomonadati</taxon>
        <taxon>Pseudomonadota</taxon>
        <taxon>Gammaproteobacteria</taxon>
        <taxon>Cellvibrionales</taxon>
        <taxon>Microbulbiferaceae</taxon>
        <taxon>Microbulbifer</taxon>
    </lineage>
</organism>
<evidence type="ECO:0000313" key="11">
    <source>
        <dbReference type="Proteomes" id="UP000535937"/>
    </source>
</evidence>
<dbReference type="SUPFAM" id="SSF49303">
    <property type="entry name" value="beta-Galactosidase/glucuronidase domain"/>
    <property type="match status" value="1"/>
</dbReference>
<keyword evidence="6" id="KW-0732">Signal</keyword>
<dbReference type="EMBL" id="JACHWZ010000008">
    <property type="protein sequence ID" value="MBB3061249.1"/>
    <property type="molecule type" value="Genomic_DNA"/>
</dbReference>
<keyword evidence="4 10" id="KW-0378">Hydrolase</keyword>
<evidence type="ECO:0000256" key="3">
    <source>
        <dbReference type="ARBA" id="ARBA00016205"/>
    </source>
</evidence>
<evidence type="ECO:0000256" key="1">
    <source>
        <dbReference type="ARBA" id="ARBA00007401"/>
    </source>
</evidence>
<evidence type="ECO:0000256" key="6">
    <source>
        <dbReference type="SAM" id="SignalP"/>
    </source>
</evidence>
<evidence type="ECO:0000313" key="10">
    <source>
        <dbReference type="EMBL" id="MBB3061249.1"/>
    </source>
</evidence>
<dbReference type="GO" id="GO:0004566">
    <property type="term" value="F:beta-glucuronidase activity"/>
    <property type="evidence" value="ECO:0007669"/>
    <property type="project" value="UniProtKB-EC"/>
</dbReference>
<dbReference type="Gene3D" id="3.20.20.80">
    <property type="entry name" value="Glycosidases"/>
    <property type="match status" value="1"/>
</dbReference>
<dbReference type="PANTHER" id="PTHR10066">
    <property type="entry name" value="BETA-GLUCURONIDASE"/>
    <property type="match status" value="1"/>
</dbReference>
<evidence type="ECO:0000256" key="4">
    <source>
        <dbReference type="ARBA" id="ARBA00022801"/>
    </source>
</evidence>
<feature type="chain" id="PRO_5031255416" description="Beta-glucuronidase" evidence="6">
    <location>
        <begin position="18"/>
        <end position="600"/>
    </location>
</feature>
<dbReference type="EC" id="3.2.1.31" evidence="2"/>
<dbReference type="InterPro" id="IPR008979">
    <property type="entry name" value="Galactose-bd-like_sf"/>
</dbReference>
<dbReference type="AlphaFoldDB" id="A0A7W4WBK2"/>
<dbReference type="InterPro" id="IPR036156">
    <property type="entry name" value="Beta-gal/glucu_dom_sf"/>
</dbReference>
<dbReference type="InterPro" id="IPR006102">
    <property type="entry name" value="Ig-like_GH2"/>
</dbReference>
<dbReference type="PRINTS" id="PR00132">
    <property type="entry name" value="GLHYDRLASE2"/>
</dbReference>
<keyword evidence="11" id="KW-1185">Reference proteome</keyword>
<dbReference type="InterPro" id="IPR017853">
    <property type="entry name" value="GH"/>
</dbReference>
<reference evidence="10 11" key="1">
    <citation type="submission" date="2020-08" db="EMBL/GenBank/DDBJ databases">
        <title>Genomic Encyclopedia of Type Strains, Phase III (KMG-III): the genomes of soil and plant-associated and newly described type strains.</title>
        <authorList>
            <person name="Whitman W."/>
        </authorList>
    </citation>
    <scope>NUCLEOTIDE SEQUENCE [LARGE SCALE GENOMIC DNA]</scope>
    <source>
        <strain evidence="10 11">CECT 8799</strain>
    </source>
</reference>
<dbReference type="RefSeq" id="WP_183459454.1">
    <property type="nucleotide sequence ID" value="NZ_JACHWZ010000008.1"/>
</dbReference>
<dbReference type="InterPro" id="IPR006101">
    <property type="entry name" value="Glyco_hydro_2"/>
</dbReference>
<dbReference type="Gene3D" id="2.60.40.10">
    <property type="entry name" value="Immunoglobulins"/>
    <property type="match status" value="1"/>
</dbReference>
<dbReference type="InterPro" id="IPR006103">
    <property type="entry name" value="Glyco_hydro_2_cat"/>
</dbReference>
<dbReference type="PROSITE" id="PS00608">
    <property type="entry name" value="GLYCOSYL_HYDROL_F2_2"/>
    <property type="match status" value="1"/>
</dbReference>
<dbReference type="SUPFAM" id="SSF51445">
    <property type="entry name" value="(Trans)glycosidases"/>
    <property type="match status" value="1"/>
</dbReference>
<gene>
    <name evidence="10" type="ORF">FHS09_002082</name>
</gene>
<evidence type="ECO:0000256" key="5">
    <source>
        <dbReference type="ARBA" id="ARBA00023295"/>
    </source>
</evidence>
<keyword evidence="5 10" id="KW-0326">Glycosidase</keyword>
<proteinExistence type="inferred from homology"/>
<feature type="domain" description="Glycoside hydrolase family 2 catalytic" evidence="8">
    <location>
        <begin position="287"/>
        <end position="543"/>
    </location>
</feature>
<dbReference type="InterPro" id="IPR006104">
    <property type="entry name" value="Glyco_hydro_2_N"/>
</dbReference>
<dbReference type="GO" id="GO:0005975">
    <property type="term" value="P:carbohydrate metabolic process"/>
    <property type="evidence" value="ECO:0007669"/>
    <property type="project" value="InterPro"/>
</dbReference>
<dbReference type="InterPro" id="IPR013783">
    <property type="entry name" value="Ig-like_fold"/>
</dbReference>